<reference evidence="5" key="1">
    <citation type="submission" date="2017-09" db="EMBL/GenBank/DDBJ databases">
        <title>Genome sequence of Nannocystis excedens DSM 71.</title>
        <authorList>
            <person name="Blom J."/>
        </authorList>
    </citation>
    <scope>NUCLEOTIDE SEQUENCE [LARGE SCALE GENOMIC DNA]</scope>
    <source>
        <strain evidence="5">type strain: E19</strain>
    </source>
</reference>
<dbReference type="Pfam" id="PF04166">
    <property type="entry name" value="PdxA"/>
    <property type="match status" value="1"/>
</dbReference>
<dbReference type="KEGG" id="hdi:HDIA_3937"/>
<dbReference type="AlphaFoldDB" id="A0A2C9DBH0"/>
<dbReference type="Proteomes" id="UP000223606">
    <property type="component" value="Chromosome 1"/>
</dbReference>
<evidence type="ECO:0000313" key="5">
    <source>
        <dbReference type="Proteomes" id="UP000223606"/>
    </source>
</evidence>
<dbReference type="EMBL" id="LT960614">
    <property type="protein sequence ID" value="SON57478.1"/>
    <property type="molecule type" value="Genomic_DNA"/>
</dbReference>
<dbReference type="GO" id="GO:0051287">
    <property type="term" value="F:NAD binding"/>
    <property type="evidence" value="ECO:0007669"/>
    <property type="project" value="InterPro"/>
</dbReference>
<dbReference type="InterPro" id="IPR005255">
    <property type="entry name" value="PdxA_fam"/>
</dbReference>
<evidence type="ECO:0000256" key="2">
    <source>
        <dbReference type="ARBA" id="ARBA00023002"/>
    </source>
</evidence>
<name>A0A2C9DBH0_9HYPH</name>
<dbReference type="GO" id="GO:0050570">
    <property type="term" value="F:4-hydroxythreonine-4-phosphate dehydrogenase activity"/>
    <property type="evidence" value="ECO:0007669"/>
    <property type="project" value="UniProtKB-EC"/>
</dbReference>
<gene>
    <name evidence="4" type="primary">pdxA2</name>
    <name evidence="4" type="ORF">HDIA_3937</name>
</gene>
<dbReference type="EC" id="1.1.1.262" evidence="4"/>
<keyword evidence="3" id="KW-0520">NAD</keyword>
<dbReference type="GO" id="GO:0046872">
    <property type="term" value="F:metal ion binding"/>
    <property type="evidence" value="ECO:0007669"/>
    <property type="project" value="UniProtKB-KW"/>
</dbReference>
<dbReference type="Gene3D" id="3.40.718.10">
    <property type="entry name" value="Isopropylmalate Dehydrogenase"/>
    <property type="match status" value="1"/>
</dbReference>
<evidence type="ECO:0000256" key="3">
    <source>
        <dbReference type="ARBA" id="ARBA00023027"/>
    </source>
</evidence>
<protein>
    <submittedName>
        <fullName evidence="4">4-hydroxythreonine-4-phosphate dehydrogenase 2</fullName>
        <ecNumber evidence="4">1.1.1.262</ecNumber>
    </submittedName>
</protein>
<dbReference type="SUPFAM" id="SSF53659">
    <property type="entry name" value="Isocitrate/Isopropylmalate dehydrogenase-like"/>
    <property type="match status" value="1"/>
</dbReference>
<dbReference type="PANTHER" id="PTHR30004:SF6">
    <property type="entry name" value="D-THREONATE 4-PHOSPHATE DEHYDROGENASE"/>
    <property type="match status" value="1"/>
</dbReference>
<accession>A0A2C9DBH0</accession>
<dbReference type="PANTHER" id="PTHR30004">
    <property type="entry name" value="4-HYDROXYTHREONINE-4-PHOSPHATE DEHYDROGENASE"/>
    <property type="match status" value="1"/>
</dbReference>
<sequence length="343" mass="35875">MSTSSLPTGLPTRLPIGITLGDVAGVGPEITVKALAEMSPDDRARTIVYGNIPVLEAAARSVGSDLTFADLDKAGPSEIAVANVEIEGEPIPFGKLDTRAGDAAFRFIARAVDDAMAGRIGCIVTAPINKEALNNAGHHYDGHTGMLAALTGSKASFMLLASEKLSAIHVSTHVSLKTAIDRATPQRILATIRAGHEHFRRIGVERPRIAVAGINPHCGENGLFGDEDRLQIVPAVEMARAEGIDAVGPIPPDTVYHRAHAGAFDLVVAQYHDQGHIPMKLVAFDTTVNVSLGLPIDRASVDHGTAFDIAGTGKANHVNMNAAIAYGRKLAANPKPAARKGAA</sequence>
<dbReference type="RefSeq" id="WP_099557725.1">
    <property type="nucleotide sequence ID" value="NZ_LT960614.1"/>
</dbReference>
<dbReference type="NCBIfam" id="TIGR00557">
    <property type="entry name" value="pdxA"/>
    <property type="match status" value="1"/>
</dbReference>
<organism evidence="4 5">
    <name type="scientific">Hartmannibacter diazotrophicus</name>
    <dbReference type="NCBI Taxonomy" id="1482074"/>
    <lineage>
        <taxon>Bacteria</taxon>
        <taxon>Pseudomonadati</taxon>
        <taxon>Pseudomonadota</taxon>
        <taxon>Alphaproteobacteria</taxon>
        <taxon>Hyphomicrobiales</taxon>
        <taxon>Pleomorphomonadaceae</taxon>
        <taxon>Hartmannibacter</taxon>
    </lineage>
</organism>
<keyword evidence="1" id="KW-0479">Metal-binding</keyword>
<evidence type="ECO:0000313" key="4">
    <source>
        <dbReference type="EMBL" id="SON57478.1"/>
    </source>
</evidence>
<keyword evidence="5" id="KW-1185">Reference proteome</keyword>
<keyword evidence="2 4" id="KW-0560">Oxidoreductase</keyword>
<proteinExistence type="predicted"/>
<dbReference type="OrthoDB" id="9801783at2"/>
<evidence type="ECO:0000256" key="1">
    <source>
        <dbReference type="ARBA" id="ARBA00022723"/>
    </source>
</evidence>